<evidence type="ECO:0000256" key="1">
    <source>
        <dbReference type="RuleBase" id="RU003651"/>
    </source>
</evidence>
<dbReference type="GO" id="GO:0005524">
    <property type="term" value="F:ATP binding"/>
    <property type="evidence" value="ECO:0007669"/>
    <property type="project" value="UniProtKB-KW"/>
</dbReference>
<evidence type="ECO:0000313" key="4">
    <source>
        <dbReference type="EMBL" id="PRD64169.1"/>
    </source>
</evidence>
<dbReference type="InterPro" id="IPR003593">
    <property type="entry name" value="AAA+_ATPase"/>
</dbReference>
<evidence type="ECO:0000259" key="3">
    <source>
        <dbReference type="SMART" id="SM00382"/>
    </source>
</evidence>
<feature type="region of interest" description="Disordered" evidence="2">
    <location>
        <begin position="377"/>
        <end position="396"/>
    </location>
</feature>
<dbReference type="Pfam" id="PF00004">
    <property type="entry name" value="AAA"/>
    <property type="match status" value="1"/>
</dbReference>
<dbReference type="EMBL" id="PVLQ01000088">
    <property type="protein sequence ID" value="PRD64169.1"/>
    <property type="molecule type" value="Genomic_DNA"/>
</dbReference>
<comment type="similarity">
    <text evidence="1">Belongs to the AAA ATPase family.</text>
</comment>
<feature type="domain" description="AAA+ ATPase" evidence="3">
    <location>
        <begin position="126"/>
        <end position="258"/>
    </location>
</feature>
<comment type="caution">
    <text evidence="4">The sequence shown here is derived from an EMBL/GenBank/DDBJ whole genome shotgun (WGS) entry which is preliminary data.</text>
</comment>
<feature type="compositionally biased region" description="Basic residues" evidence="2">
    <location>
        <begin position="383"/>
        <end position="396"/>
    </location>
</feature>
<organism evidence="4 5">
    <name type="scientific">Malikia granosa</name>
    <dbReference type="NCBI Taxonomy" id="263067"/>
    <lineage>
        <taxon>Bacteria</taxon>
        <taxon>Pseudomonadati</taxon>
        <taxon>Pseudomonadota</taxon>
        <taxon>Betaproteobacteria</taxon>
        <taxon>Burkholderiales</taxon>
        <taxon>Comamonadaceae</taxon>
        <taxon>Malikia</taxon>
    </lineage>
</organism>
<dbReference type="Gene3D" id="3.40.50.300">
    <property type="entry name" value="P-loop containing nucleotide triphosphate hydrolases"/>
    <property type="match status" value="1"/>
</dbReference>
<evidence type="ECO:0000256" key="2">
    <source>
        <dbReference type="SAM" id="MobiDB-lite"/>
    </source>
</evidence>
<dbReference type="InterPro" id="IPR050168">
    <property type="entry name" value="AAA_ATPase_domain"/>
</dbReference>
<gene>
    <name evidence="4" type="ORF">C6P64_15835</name>
</gene>
<dbReference type="Gene3D" id="1.10.8.60">
    <property type="match status" value="1"/>
</dbReference>
<dbReference type="GO" id="GO:0016887">
    <property type="term" value="F:ATP hydrolysis activity"/>
    <property type="evidence" value="ECO:0007669"/>
    <property type="project" value="InterPro"/>
</dbReference>
<proteinExistence type="inferred from homology"/>
<reference evidence="4 5" key="1">
    <citation type="submission" date="2018-03" db="EMBL/GenBank/DDBJ databases">
        <title>Comparative genomics illustrates the genes involved in a hyperalkaliphilic mechanisms of Serpentinomonas isolated from highly-alkaline calcium-rich serpentinized springs.</title>
        <authorList>
            <person name="Suzuki S."/>
            <person name="Ishii S."/>
            <person name="Walworth N."/>
            <person name="Bird L."/>
            <person name="Kuenen J.G."/>
            <person name="Nealson K.H."/>
        </authorList>
    </citation>
    <scope>NUCLEOTIDE SEQUENCE [LARGE SCALE GENOMIC DNA]</scope>
    <source>
        <strain evidence="4 5">P1</strain>
    </source>
</reference>
<dbReference type="InterPro" id="IPR027417">
    <property type="entry name" value="P-loop_NTPase"/>
</dbReference>
<dbReference type="InterPro" id="IPR003959">
    <property type="entry name" value="ATPase_AAA_core"/>
</dbReference>
<dbReference type="Proteomes" id="UP000238589">
    <property type="component" value="Unassembled WGS sequence"/>
</dbReference>
<evidence type="ECO:0000313" key="5">
    <source>
        <dbReference type="Proteomes" id="UP000238589"/>
    </source>
</evidence>
<dbReference type="InterPro" id="IPR003960">
    <property type="entry name" value="ATPase_AAA_CS"/>
</dbReference>
<dbReference type="PANTHER" id="PTHR23077:SF198">
    <property type="entry name" value="ATP-DEPENDENT ZINC METALLOPROTEASE FTSH"/>
    <property type="match status" value="1"/>
</dbReference>
<dbReference type="InterPro" id="IPR049954">
    <property type="entry name" value="IteA-like"/>
</dbReference>
<dbReference type="SMART" id="SM00382">
    <property type="entry name" value="AAA"/>
    <property type="match status" value="1"/>
</dbReference>
<keyword evidence="5" id="KW-1185">Reference proteome</keyword>
<sequence length="396" mass="43387">MGMEHLSEVLKILDGALKANASMASNYAGLLADKLEQEGQRAQARMVRERLARAPMALAMAQDASRGVSLGKLPADNDSRLNTVDVSLPSVEAMHLVLPDAISERLDDFVRGVRHHDQLASAGVAIPNRILIYGLPGTGKTQTARWIAATLGLPLLTTRCDTLVSSLLGQTSRNLRQVFDYAQQTPCVLFLDEFDALAGARGNERDVGELQRVVIALLQNIDALPDSTVLVAATNHEQLLDPAIWRRFATHIPMPLPDEAMREALFSRCLGGFIAPDVDLRSVAVLADGATGALIEQVCMDAKRNAILSGSNTVQRLELYRRLGLALALQMGERLSTKEQEVRWLRRWAESEFSLRALSALYGTTVHAMSRIIKGDVQDGQKTKTKQRKPAQRPET</sequence>
<dbReference type="PANTHER" id="PTHR23077">
    <property type="entry name" value="AAA-FAMILY ATPASE"/>
    <property type="match status" value="1"/>
</dbReference>
<dbReference type="PROSITE" id="PS00674">
    <property type="entry name" value="AAA"/>
    <property type="match status" value="1"/>
</dbReference>
<dbReference type="SUPFAM" id="SSF52540">
    <property type="entry name" value="P-loop containing nucleoside triphosphate hydrolases"/>
    <property type="match status" value="1"/>
</dbReference>
<name>A0A2S9K174_9BURK</name>
<dbReference type="OrthoDB" id="9802352at2"/>
<dbReference type="CDD" id="cd19481">
    <property type="entry name" value="RecA-like_protease"/>
    <property type="match status" value="1"/>
</dbReference>
<accession>A0A2S9K174</accession>
<keyword evidence="1" id="KW-0547">Nucleotide-binding</keyword>
<protein>
    <submittedName>
        <fullName evidence="4">AAA family ATPase</fullName>
    </submittedName>
</protein>
<dbReference type="AlphaFoldDB" id="A0A2S9K174"/>
<dbReference type="NCBIfam" id="NF042959">
    <property type="entry name" value="IteA_antiphage"/>
    <property type="match status" value="1"/>
</dbReference>
<keyword evidence="1" id="KW-0067">ATP-binding</keyword>